<dbReference type="OrthoDB" id="6237392at2"/>
<dbReference type="EMBL" id="PIQC01000005">
    <property type="protein sequence ID" value="RUO68877.1"/>
    <property type="molecule type" value="Genomic_DNA"/>
</dbReference>
<comment type="subunit">
    <text evidence="3">Monomer.</text>
</comment>
<evidence type="ECO:0000256" key="12">
    <source>
        <dbReference type="ARBA" id="ARBA00023288"/>
    </source>
</evidence>
<evidence type="ECO:0000256" key="9">
    <source>
        <dbReference type="ARBA" id="ARBA00023139"/>
    </source>
</evidence>
<evidence type="ECO:0000256" key="1">
    <source>
        <dbReference type="ARBA" id="ARBA00004459"/>
    </source>
</evidence>
<accession>A0A432YZ62</accession>
<dbReference type="Gene3D" id="2.50.20.10">
    <property type="entry name" value="Lipoprotein localisation LolA/LolB/LppX"/>
    <property type="match status" value="1"/>
</dbReference>
<keyword evidence="11" id="KW-0998">Cell outer membrane</keyword>
<keyword evidence="9" id="KW-0564">Palmitate</keyword>
<dbReference type="CDD" id="cd16326">
    <property type="entry name" value="LolB"/>
    <property type="match status" value="1"/>
</dbReference>
<name>A0A432YZ62_9GAMM</name>
<evidence type="ECO:0000313" key="15">
    <source>
        <dbReference type="Proteomes" id="UP000288058"/>
    </source>
</evidence>
<evidence type="ECO:0000256" key="6">
    <source>
        <dbReference type="ARBA" id="ARBA00022729"/>
    </source>
</evidence>
<dbReference type="PROSITE" id="PS51257">
    <property type="entry name" value="PROKAR_LIPOPROTEIN"/>
    <property type="match status" value="1"/>
</dbReference>
<comment type="caution">
    <text evidence="14">The sequence shown here is derived from an EMBL/GenBank/DDBJ whole genome shotgun (WGS) entry which is preliminary data.</text>
</comment>
<sequence>MIQRRIFWVYFVVITSLTGCALPTPSEQARSTEVNQSVVNSHQQKLEQLQQWSLSGRMAIIQKEKEERDSFYINWRYLPHQQIIRFSHPLKGQLAKLTIDDSGALLVDSDDQERWAPSADALLYRLLGASVPFEQLHHWVLGRKTTTLESLSYHKDGTLAQANVQNQEQNWQLNWFYNQESSQVPLLPGQVHIENPALLIKVQVNQWQLTH</sequence>
<evidence type="ECO:0000256" key="11">
    <source>
        <dbReference type="ARBA" id="ARBA00023237"/>
    </source>
</evidence>
<keyword evidence="12 14" id="KW-0449">Lipoprotein</keyword>
<evidence type="ECO:0000256" key="4">
    <source>
        <dbReference type="ARBA" id="ARBA00016202"/>
    </source>
</evidence>
<feature type="chain" id="PRO_5019034919" description="Outer-membrane lipoprotein LolB" evidence="13">
    <location>
        <begin position="22"/>
        <end position="211"/>
    </location>
</feature>
<dbReference type="InterPro" id="IPR004565">
    <property type="entry name" value="OM_lipoprot_LolB"/>
</dbReference>
<gene>
    <name evidence="14" type="primary">lolB</name>
    <name evidence="14" type="ORF">CWI78_08155</name>
</gene>
<keyword evidence="5" id="KW-0813">Transport</keyword>
<evidence type="ECO:0000313" key="14">
    <source>
        <dbReference type="EMBL" id="RUO68877.1"/>
    </source>
</evidence>
<evidence type="ECO:0000256" key="10">
    <source>
        <dbReference type="ARBA" id="ARBA00023186"/>
    </source>
</evidence>
<evidence type="ECO:0000256" key="5">
    <source>
        <dbReference type="ARBA" id="ARBA00022448"/>
    </source>
</evidence>
<dbReference type="InterPro" id="IPR029046">
    <property type="entry name" value="LolA/LolB/LppX"/>
</dbReference>
<keyword evidence="6 13" id="KW-0732">Signal</keyword>
<evidence type="ECO:0000256" key="3">
    <source>
        <dbReference type="ARBA" id="ARBA00011245"/>
    </source>
</evidence>
<dbReference type="RefSeq" id="WP_126782026.1">
    <property type="nucleotide sequence ID" value="NZ_PIQC01000005.1"/>
</dbReference>
<evidence type="ECO:0000256" key="2">
    <source>
        <dbReference type="ARBA" id="ARBA00009696"/>
    </source>
</evidence>
<dbReference type="NCBIfam" id="TIGR00548">
    <property type="entry name" value="lolB"/>
    <property type="match status" value="1"/>
</dbReference>
<keyword evidence="10" id="KW-0143">Chaperone</keyword>
<dbReference type="GO" id="GO:0015031">
    <property type="term" value="P:protein transport"/>
    <property type="evidence" value="ECO:0007669"/>
    <property type="project" value="UniProtKB-KW"/>
</dbReference>
<dbReference type="SUPFAM" id="SSF89392">
    <property type="entry name" value="Prokaryotic lipoproteins and lipoprotein localization factors"/>
    <property type="match status" value="1"/>
</dbReference>
<keyword evidence="8" id="KW-0472">Membrane</keyword>
<organism evidence="14 15">
    <name type="scientific">Idiomarina ramblicola</name>
    <dbReference type="NCBI Taxonomy" id="263724"/>
    <lineage>
        <taxon>Bacteria</taxon>
        <taxon>Pseudomonadati</taxon>
        <taxon>Pseudomonadota</taxon>
        <taxon>Gammaproteobacteria</taxon>
        <taxon>Alteromonadales</taxon>
        <taxon>Idiomarinaceae</taxon>
        <taxon>Idiomarina</taxon>
    </lineage>
</organism>
<evidence type="ECO:0000256" key="13">
    <source>
        <dbReference type="SAM" id="SignalP"/>
    </source>
</evidence>
<proteinExistence type="inferred from homology"/>
<feature type="signal peptide" evidence="13">
    <location>
        <begin position="1"/>
        <end position="21"/>
    </location>
</feature>
<keyword evidence="7" id="KW-0653">Protein transport</keyword>
<reference evidence="15" key="1">
    <citation type="journal article" date="2018" name="Front. Microbiol.">
        <title>Genome-Based Analysis Reveals the Taxonomy and Diversity of the Family Idiomarinaceae.</title>
        <authorList>
            <person name="Liu Y."/>
            <person name="Lai Q."/>
            <person name="Shao Z."/>
        </authorList>
    </citation>
    <scope>NUCLEOTIDE SEQUENCE [LARGE SCALE GENOMIC DNA]</scope>
    <source>
        <strain evidence="15">R22</strain>
    </source>
</reference>
<dbReference type="Proteomes" id="UP000288058">
    <property type="component" value="Unassembled WGS sequence"/>
</dbReference>
<keyword evidence="15" id="KW-1185">Reference proteome</keyword>
<dbReference type="GO" id="GO:0009279">
    <property type="term" value="C:cell outer membrane"/>
    <property type="evidence" value="ECO:0007669"/>
    <property type="project" value="UniProtKB-SubCell"/>
</dbReference>
<evidence type="ECO:0000256" key="7">
    <source>
        <dbReference type="ARBA" id="ARBA00022927"/>
    </source>
</evidence>
<dbReference type="Pfam" id="PF03550">
    <property type="entry name" value="LolB"/>
    <property type="match status" value="1"/>
</dbReference>
<comment type="similarity">
    <text evidence="2">Belongs to the LolB family.</text>
</comment>
<dbReference type="AlphaFoldDB" id="A0A432YZ62"/>
<evidence type="ECO:0000256" key="8">
    <source>
        <dbReference type="ARBA" id="ARBA00023136"/>
    </source>
</evidence>
<protein>
    <recommendedName>
        <fullName evidence="4">Outer-membrane lipoprotein LolB</fullName>
    </recommendedName>
</protein>
<comment type="subcellular location">
    <subcellularLocation>
        <location evidence="1">Cell outer membrane</location>
        <topology evidence="1">Lipid-anchor</topology>
    </subcellularLocation>
</comment>